<protein>
    <submittedName>
        <fullName evidence="3">Na+/H+ antiporter subunit</fullName>
    </submittedName>
</protein>
<evidence type="ECO:0000313" key="3">
    <source>
        <dbReference type="EMBL" id="ELY21054.1"/>
    </source>
</evidence>
<feature type="region of interest" description="Disordered" evidence="1">
    <location>
        <begin position="141"/>
        <end position="165"/>
    </location>
</feature>
<proteinExistence type="predicted"/>
<dbReference type="Proteomes" id="UP000011651">
    <property type="component" value="Unassembled WGS sequence"/>
</dbReference>
<comment type="caution">
    <text evidence="3">The sequence shown here is derived from an EMBL/GenBank/DDBJ whole genome shotgun (WGS) entry which is preliminary data.</text>
</comment>
<dbReference type="AlphaFoldDB" id="L9U895"/>
<dbReference type="PATRIC" id="fig|1204738.3.peg.3256"/>
<keyword evidence="2" id="KW-0812">Transmembrane</keyword>
<feature type="transmembrane region" description="Helical" evidence="2">
    <location>
        <begin position="109"/>
        <end position="126"/>
    </location>
</feature>
<dbReference type="PANTHER" id="PTHR34703:SF1">
    <property type="entry name" value="ANTIPORTER SUBUNIT MNHG2-RELATED"/>
    <property type="match status" value="1"/>
</dbReference>
<evidence type="ECO:0000256" key="2">
    <source>
        <dbReference type="SAM" id="Phobius"/>
    </source>
</evidence>
<sequence length="165" mass="18135">MRCANIFCAEILSNEYRDRRLHKEAAAMPERLMPGGVMSGVIEAVISLLLVAGGIFVFIGSLGMAHLRDFYMRLHGPTKATTLGIGCMLIASMMYFWSVDGKPDIQEMLITLFLFITAPVSAHLLAKSGLHLRLKHADKTQGKPVELRPEEVGDKPVPHPDKGHG</sequence>
<dbReference type="EMBL" id="AOPO01000009">
    <property type="protein sequence ID" value="ELY21054.1"/>
    <property type="molecule type" value="Genomic_DNA"/>
</dbReference>
<dbReference type="PANTHER" id="PTHR34703">
    <property type="entry name" value="ANTIPORTER SUBUNIT MNHG2-RELATED"/>
    <property type="match status" value="1"/>
</dbReference>
<dbReference type="NCBIfam" id="TIGR01300">
    <property type="entry name" value="CPA3_mnhG_phaG"/>
    <property type="match status" value="1"/>
</dbReference>
<feature type="transmembrane region" description="Helical" evidence="2">
    <location>
        <begin position="80"/>
        <end position="97"/>
    </location>
</feature>
<evidence type="ECO:0000313" key="4">
    <source>
        <dbReference type="Proteomes" id="UP000011651"/>
    </source>
</evidence>
<gene>
    <name evidence="3" type="ORF">HALTITAN_2175</name>
</gene>
<name>L9U895_9GAMM</name>
<dbReference type="NCBIfam" id="NF009316">
    <property type="entry name" value="PRK12674.1-5"/>
    <property type="match status" value="1"/>
</dbReference>
<organism evidence="3 4">
    <name type="scientific">Vreelandella titanicae BH1</name>
    <dbReference type="NCBI Taxonomy" id="1204738"/>
    <lineage>
        <taxon>Bacteria</taxon>
        <taxon>Pseudomonadati</taxon>
        <taxon>Pseudomonadota</taxon>
        <taxon>Gammaproteobacteria</taxon>
        <taxon>Oceanospirillales</taxon>
        <taxon>Halomonadaceae</taxon>
        <taxon>Vreelandella</taxon>
    </lineage>
</organism>
<dbReference type="Pfam" id="PF03334">
    <property type="entry name" value="PhaG_MnhG_YufB"/>
    <property type="match status" value="1"/>
</dbReference>
<dbReference type="InterPro" id="IPR005133">
    <property type="entry name" value="PhaG_MnhG_YufB"/>
</dbReference>
<keyword evidence="2" id="KW-0472">Membrane</keyword>
<accession>L9U895</accession>
<keyword evidence="2" id="KW-1133">Transmembrane helix</keyword>
<reference evidence="3 4" key="1">
    <citation type="journal article" date="2013" name="Genome Announc.">
        <title>Draft Genome of the Marine Gammaproteobacterium Halomonas titanicae.</title>
        <authorList>
            <person name="Sanchez-Porro C."/>
            <person name="de la Haba R.R."/>
            <person name="Cruz-Hernandez N."/>
            <person name="Gonzalez J.M."/>
            <person name="Reyes-Guirao C."/>
            <person name="Navarro-Sampedro L."/>
            <person name="Carballo M."/>
            <person name="Ventosa A."/>
        </authorList>
    </citation>
    <scope>NUCLEOTIDE SEQUENCE [LARGE SCALE GENOMIC DNA]</scope>
    <source>
        <strain evidence="3 4">BH1</strain>
    </source>
</reference>
<feature type="transmembrane region" description="Helical" evidence="2">
    <location>
        <begin position="37"/>
        <end position="59"/>
    </location>
</feature>
<evidence type="ECO:0000256" key="1">
    <source>
        <dbReference type="SAM" id="MobiDB-lite"/>
    </source>
</evidence>
<dbReference type="GO" id="GO:0015385">
    <property type="term" value="F:sodium:proton antiporter activity"/>
    <property type="evidence" value="ECO:0007669"/>
    <property type="project" value="TreeGrafter"/>
</dbReference>